<evidence type="ECO:0000313" key="4">
    <source>
        <dbReference type="Proteomes" id="UP001054889"/>
    </source>
</evidence>
<keyword evidence="4" id="KW-1185">Reference proteome</keyword>
<organism evidence="3 4">
    <name type="scientific">Eleusine coracana subsp. coracana</name>
    <dbReference type="NCBI Taxonomy" id="191504"/>
    <lineage>
        <taxon>Eukaryota</taxon>
        <taxon>Viridiplantae</taxon>
        <taxon>Streptophyta</taxon>
        <taxon>Embryophyta</taxon>
        <taxon>Tracheophyta</taxon>
        <taxon>Spermatophyta</taxon>
        <taxon>Magnoliopsida</taxon>
        <taxon>Liliopsida</taxon>
        <taxon>Poales</taxon>
        <taxon>Poaceae</taxon>
        <taxon>PACMAD clade</taxon>
        <taxon>Chloridoideae</taxon>
        <taxon>Cynodonteae</taxon>
        <taxon>Eleusininae</taxon>
        <taxon>Eleusine</taxon>
    </lineage>
</organism>
<dbReference type="InterPro" id="IPR002885">
    <property type="entry name" value="PPR_rpt"/>
</dbReference>
<evidence type="ECO:0000313" key="3">
    <source>
        <dbReference type="EMBL" id="GJN39300.1"/>
    </source>
</evidence>
<sequence>MGLCSNLFVGSALVNHYMSVRSPHAALLMYDEVPHRSAALCNVVLRGLCNLKLTEELLCSFLDMRRQGLELNGLSYCYAMKGCHQDEEWLEQGRKLHGIVLKAGWVPSNIFLSNSLVDLYSKIRDLVDAKSSH</sequence>
<evidence type="ECO:0000256" key="2">
    <source>
        <dbReference type="ARBA" id="ARBA00022946"/>
    </source>
</evidence>
<keyword evidence="2" id="KW-0809">Transit peptide</keyword>
<dbReference type="EMBL" id="BQKI01000097">
    <property type="protein sequence ID" value="GJN39300.1"/>
    <property type="molecule type" value="Genomic_DNA"/>
</dbReference>
<gene>
    <name evidence="3" type="primary">gb28410</name>
    <name evidence="3" type="ORF">PR202_gb28410</name>
</gene>
<name>A0AAV5FXM2_ELECO</name>
<dbReference type="GO" id="GO:0009451">
    <property type="term" value="P:RNA modification"/>
    <property type="evidence" value="ECO:0007669"/>
    <property type="project" value="InterPro"/>
</dbReference>
<dbReference type="InterPro" id="IPR046960">
    <property type="entry name" value="PPR_At4g14850-like_plant"/>
</dbReference>
<dbReference type="Gene3D" id="1.25.40.10">
    <property type="entry name" value="Tetratricopeptide repeat domain"/>
    <property type="match status" value="1"/>
</dbReference>
<accession>A0AAV5FXM2</accession>
<reference evidence="3" key="1">
    <citation type="journal article" date="2018" name="DNA Res.">
        <title>Multiple hybrid de novo genome assembly of finger millet, an orphan allotetraploid crop.</title>
        <authorList>
            <person name="Hatakeyama M."/>
            <person name="Aluri S."/>
            <person name="Balachadran M.T."/>
            <person name="Sivarajan S.R."/>
            <person name="Patrignani A."/>
            <person name="Gruter S."/>
            <person name="Poveda L."/>
            <person name="Shimizu-Inatsugi R."/>
            <person name="Baeten J."/>
            <person name="Francoijs K.J."/>
            <person name="Nataraja K.N."/>
            <person name="Reddy Y.A.N."/>
            <person name="Phadnis S."/>
            <person name="Ravikumar R.L."/>
            <person name="Schlapbach R."/>
            <person name="Sreeman S.M."/>
            <person name="Shimizu K.K."/>
        </authorList>
    </citation>
    <scope>NUCLEOTIDE SEQUENCE</scope>
</reference>
<evidence type="ECO:0000256" key="1">
    <source>
        <dbReference type="ARBA" id="ARBA00022737"/>
    </source>
</evidence>
<proteinExistence type="predicted"/>
<dbReference type="InterPro" id="IPR011990">
    <property type="entry name" value="TPR-like_helical_dom_sf"/>
</dbReference>
<comment type="caution">
    <text evidence="3">The sequence shown here is derived from an EMBL/GenBank/DDBJ whole genome shotgun (WGS) entry which is preliminary data.</text>
</comment>
<dbReference type="PANTHER" id="PTHR47926">
    <property type="entry name" value="PENTATRICOPEPTIDE REPEAT-CONTAINING PROTEIN"/>
    <property type="match status" value="1"/>
</dbReference>
<reference evidence="3" key="2">
    <citation type="submission" date="2021-12" db="EMBL/GenBank/DDBJ databases">
        <title>Resequencing data analysis of finger millet.</title>
        <authorList>
            <person name="Hatakeyama M."/>
            <person name="Aluri S."/>
            <person name="Balachadran M.T."/>
            <person name="Sivarajan S.R."/>
            <person name="Poveda L."/>
            <person name="Shimizu-Inatsugi R."/>
            <person name="Schlapbach R."/>
            <person name="Sreeman S.M."/>
            <person name="Shimizu K.K."/>
        </authorList>
    </citation>
    <scope>NUCLEOTIDE SEQUENCE</scope>
</reference>
<dbReference type="Proteomes" id="UP001054889">
    <property type="component" value="Unassembled WGS sequence"/>
</dbReference>
<keyword evidence="1" id="KW-0677">Repeat</keyword>
<dbReference type="GO" id="GO:0003723">
    <property type="term" value="F:RNA binding"/>
    <property type="evidence" value="ECO:0007669"/>
    <property type="project" value="InterPro"/>
</dbReference>
<evidence type="ECO:0008006" key="5">
    <source>
        <dbReference type="Google" id="ProtNLM"/>
    </source>
</evidence>
<dbReference type="NCBIfam" id="TIGR00756">
    <property type="entry name" value="PPR"/>
    <property type="match status" value="1"/>
</dbReference>
<dbReference type="PANTHER" id="PTHR47926:SF442">
    <property type="entry name" value="PUTATIVE-RELATED"/>
    <property type="match status" value="1"/>
</dbReference>
<protein>
    <recommendedName>
        <fullName evidence="5">Pentatricopeptide repeat-containing protein</fullName>
    </recommendedName>
</protein>
<dbReference type="AlphaFoldDB" id="A0AAV5FXM2"/>